<dbReference type="SUPFAM" id="SSF46689">
    <property type="entry name" value="Homeodomain-like"/>
    <property type="match status" value="1"/>
</dbReference>
<sequence length="116" mass="12649">MQAALKRFPPPVREDAHGVLRVAGSRVTLDALVELFDQGAGAEDIALAFESLELHQVYAALGWYLANRAALDSYLRAQADARGAAREEAQRRCPPAAWRSRLAVRIRGRRDAPAAG</sequence>
<reference evidence="1 2" key="1">
    <citation type="journal article" date="2020" name="Microorganisms">
        <title>Osmotic Adaptation and Compatible Solute Biosynthesis of Phototrophic Bacteria as Revealed from Genome Analyses.</title>
        <authorList>
            <person name="Imhoff J.F."/>
            <person name="Rahn T."/>
            <person name="Kunzel S."/>
            <person name="Keller A."/>
            <person name="Neulinger S.C."/>
        </authorList>
    </citation>
    <scope>NUCLEOTIDE SEQUENCE [LARGE SCALE GENOMIC DNA]</scope>
    <source>
        <strain evidence="1 2">DSM 6210</strain>
    </source>
</reference>
<dbReference type="Gene3D" id="1.10.10.10">
    <property type="entry name" value="Winged helix-like DNA-binding domain superfamily/Winged helix DNA-binding domain"/>
    <property type="match status" value="1"/>
</dbReference>
<dbReference type="InterPro" id="IPR007367">
    <property type="entry name" value="DUF433"/>
</dbReference>
<gene>
    <name evidence="1" type="ORF">CKO31_07660</name>
</gene>
<protein>
    <recommendedName>
        <fullName evidence="3">DUF433 domain-containing protein</fullName>
    </recommendedName>
</protein>
<dbReference type="InterPro" id="IPR036388">
    <property type="entry name" value="WH-like_DNA-bd_sf"/>
</dbReference>
<dbReference type="InterPro" id="IPR009057">
    <property type="entry name" value="Homeodomain-like_sf"/>
</dbReference>
<dbReference type="RefSeq" id="WP_200235668.1">
    <property type="nucleotide sequence ID" value="NZ_NRRV01000014.1"/>
</dbReference>
<comment type="caution">
    <text evidence="1">The sequence shown here is derived from an EMBL/GenBank/DDBJ whole genome shotgun (WGS) entry which is preliminary data.</text>
</comment>
<dbReference type="Pfam" id="PF04255">
    <property type="entry name" value="DUF433"/>
    <property type="match status" value="1"/>
</dbReference>
<dbReference type="EMBL" id="NRRV01000014">
    <property type="protein sequence ID" value="MBK1630621.1"/>
    <property type="molecule type" value="Genomic_DNA"/>
</dbReference>
<dbReference type="Proteomes" id="UP000748752">
    <property type="component" value="Unassembled WGS sequence"/>
</dbReference>
<keyword evidence="2" id="KW-1185">Reference proteome</keyword>
<proteinExistence type="predicted"/>
<evidence type="ECO:0000313" key="1">
    <source>
        <dbReference type="EMBL" id="MBK1630621.1"/>
    </source>
</evidence>
<organism evidence="1 2">
    <name type="scientific">Thiohalocapsa halophila</name>
    <dbReference type="NCBI Taxonomy" id="69359"/>
    <lineage>
        <taxon>Bacteria</taxon>
        <taxon>Pseudomonadati</taxon>
        <taxon>Pseudomonadota</taxon>
        <taxon>Gammaproteobacteria</taxon>
        <taxon>Chromatiales</taxon>
        <taxon>Chromatiaceae</taxon>
        <taxon>Thiohalocapsa</taxon>
    </lineage>
</organism>
<accession>A0ABS1CFD0</accession>
<name>A0ABS1CFD0_9GAMM</name>
<evidence type="ECO:0000313" key="2">
    <source>
        <dbReference type="Proteomes" id="UP000748752"/>
    </source>
</evidence>
<evidence type="ECO:0008006" key="3">
    <source>
        <dbReference type="Google" id="ProtNLM"/>
    </source>
</evidence>